<protein>
    <submittedName>
        <fullName evidence="1">Uncharacterized protein</fullName>
    </submittedName>
</protein>
<gene>
    <name evidence="1" type="ORF">Ddye_023595</name>
</gene>
<dbReference type="AlphaFoldDB" id="A0AAD9TTP5"/>
<dbReference type="Pfam" id="PF05056">
    <property type="entry name" value="DUF674"/>
    <property type="match status" value="1"/>
</dbReference>
<dbReference type="PANTHER" id="PTHR33103:SF27">
    <property type="entry name" value="OS04G0594700 PROTEIN"/>
    <property type="match status" value="1"/>
</dbReference>
<dbReference type="EMBL" id="JANJYI010000007">
    <property type="protein sequence ID" value="KAK2641832.1"/>
    <property type="molecule type" value="Genomic_DNA"/>
</dbReference>
<reference evidence="1" key="1">
    <citation type="journal article" date="2023" name="Plant J.">
        <title>Genome sequences and population genomics provide insights into the demographic history, inbreeding, and mutation load of two 'living fossil' tree species of Dipteronia.</title>
        <authorList>
            <person name="Feng Y."/>
            <person name="Comes H.P."/>
            <person name="Chen J."/>
            <person name="Zhu S."/>
            <person name="Lu R."/>
            <person name="Zhang X."/>
            <person name="Li P."/>
            <person name="Qiu J."/>
            <person name="Olsen K.M."/>
            <person name="Qiu Y."/>
        </authorList>
    </citation>
    <scope>NUCLEOTIDE SEQUENCE</scope>
    <source>
        <strain evidence="1">KIB01</strain>
    </source>
</reference>
<name>A0AAD9TTP5_9ROSI</name>
<evidence type="ECO:0000313" key="2">
    <source>
        <dbReference type="Proteomes" id="UP001280121"/>
    </source>
</evidence>
<proteinExistence type="predicted"/>
<comment type="caution">
    <text evidence="1">The sequence shown here is derived from an EMBL/GenBank/DDBJ whole genome shotgun (WGS) entry which is preliminary data.</text>
</comment>
<keyword evidence="2" id="KW-1185">Reference proteome</keyword>
<dbReference type="PANTHER" id="PTHR33103">
    <property type="entry name" value="OS01G0153900 PROTEIN"/>
    <property type="match status" value="1"/>
</dbReference>
<sequence length="232" mass="26592">MDEEHVKGIFLKVLIDTVNNRVIFAESDEDFVDVLLSFLTMPMGTIIRLIHNKPPVVRIGCLNNLYKSIENLDVHRFRTEACKTMLLYPRNAAAAQCKRLKLNIDDGEPLKYFICNRPDCILLEYRVLSHYKGAICGCGVDMDYEMGLCEKEPKRRGDRGVFVKGLTRLIISDKLEVMPASTETSLYLLSKLGIMDGNTIEECNRYISEDEKLYGSIIWNPSWAQMLSTWKL</sequence>
<dbReference type="Proteomes" id="UP001280121">
    <property type="component" value="Unassembled WGS sequence"/>
</dbReference>
<evidence type="ECO:0000313" key="1">
    <source>
        <dbReference type="EMBL" id="KAK2641832.1"/>
    </source>
</evidence>
<organism evidence="1 2">
    <name type="scientific">Dipteronia dyeriana</name>
    <dbReference type="NCBI Taxonomy" id="168575"/>
    <lineage>
        <taxon>Eukaryota</taxon>
        <taxon>Viridiplantae</taxon>
        <taxon>Streptophyta</taxon>
        <taxon>Embryophyta</taxon>
        <taxon>Tracheophyta</taxon>
        <taxon>Spermatophyta</taxon>
        <taxon>Magnoliopsida</taxon>
        <taxon>eudicotyledons</taxon>
        <taxon>Gunneridae</taxon>
        <taxon>Pentapetalae</taxon>
        <taxon>rosids</taxon>
        <taxon>malvids</taxon>
        <taxon>Sapindales</taxon>
        <taxon>Sapindaceae</taxon>
        <taxon>Hippocastanoideae</taxon>
        <taxon>Acereae</taxon>
        <taxon>Dipteronia</taxon>
    </lineage>
</organism>
<dbReference type="InterPro" id="IPR007750">
    <property type="entry name" value="DUF674"/>
</dbReference>
<accession>A0AAD9TTP5</accession>